<dbReference type="Proteomes" id="UP000198635">
    <property type="component" value="Unassembled WGS sequence"/>
</dbReference>
<dbReference type="AlphaFoldDB" id="A0A1I3TWP3"/>
<keyword evidence="3" id="KW-1185">Reference proteome</keyword>
<organism evidence="2 3">
    <name type="scientific">Desulfomicrobium apsheronum</name>
    <dbReference type="NCBI Taxonomy" id="52560"/>
    <lineage>
        <taxon>Bacteria</taxon>
        <taxon>Pseudomonadati</taxon>
        <taxon>Thermodesulfobacteriota</taxon>
        <taxon>Desulfovibrionia</taxon>
        <taxon>Desulfovibrionales</taxon>
        <taxon>Desulfomicrobiaceae</taxon>
        <taxon>Desulfomicrobium</taxon>
    </lineage>
</organism>
<evidence type="ECO:0000256" key="1">
    <source>
        <dbReference type="SAM" id="SignalP"/>
    </source>
</evidence>
<gene>
    <name evidence="2" type="ORF">SAMN04488082_106156</name>
</gene>
<feature type="signal peptide" evidence="1">
    <location>
        <begin position="1"/>
        <end position="20"/>
    </location>
</feature>
<sequence>MKYAFLVLALLTLWTPRAWSEGPWHVNGHVFTNVNAMQKGREVTVSGRVSSGPMKNPLQIALYVSNDEGKTYRTSAVVRNFCGKGELFESKFTAWERARWWKVVAIESN</sequence>
<proteinExistence type="predicted"/>
<dbReference type="EMBL" id="FORX01000006">
    <property type="protein sequence ID" value="SFJ75674.1"/>
    <property type="molecule type" value="Genomic_DNA"/>
</dbReference>
<evidence type="ECO:0000313" key="3">
    <source>
        <dbReference type="Proteomes" id="UP000198635"/>
    </source>
</evidence>
<accession>A0A1I3TWP3</accession>
<evidence type="ECO:0000313" key="2">
    <source>
        <dbReference type="EMBL" id="SFJ75674.1"/>
    </source>
</evidence>
<keyword evidence="1" id="KW-0732">Signal</keyword>
<dbReference type="RefSeq" id="WP_092374066.1">
    <property type="nucleotide sequence ID" value="NZ_FORX01000006.1"/>
</dbReference>
<dbReference type="OrthoDB" id="9844018at2"/>
<reference evidence="3" key="1">
    <citation type="submission" date="2016-10" db="EMBL/GenBank/DDBJ databases">
        <authorList>
            <person name="Varghese N."/>
            <person name="Submissions S."/>
        </authorList>
    </citation>
    <scope>NUCLEOTIDE SEQUENCE [LARGE SCALE GENOMIC DNA]</scope>
    <source>
        <strain evidence="3">DSM 5918</strain>
    </source>
</reference>
<feature type="chain" id="PRO_5011481665" evidence="1">
    <location>
        <begin position="21"/>
        <end position="109"/>
    </location>
</feature>
<protein>
    <submittedName>
        <fullName evidence="2">Uncharacterized protein</fullName>
    </submittedName>
</protein>
<name>A0A1I3TWP3_9BACT</name>